<comment type="caution">
    <text evidence="2">The sequence shown here is derived from an EMBL/GenBank/DDBJ whole genome shotgun (WGS) entry which is preliminary data.</text>
</comment>
<dbReference type="CDD" id="cd03450">
    <property type="entry name" value="NodN"/>
    <property type="match status" value="1"/>
</dbReference>
<reference evidence="2 3" key="1">
    <citation type="submission" date="2015-11" db="EMBL/GenBank/DDBJ databases">
        <title>Expanding the genomic diversity of Burkholderia species for the development of highly accurate diagnostics.</title>
        <authorList>
            <person name="Sahl J."/>
            <person name="Keim P."/>
            <person name="Wagner D."/>
        </authorList>
    </citation>
    <scope>NUCLEOTIDE SEQUENCE [LARGE SCALE GENOMIC DNA]</scope>
    <source>
        <strain evidence="2 3">TSV85</strain>
    </source>
</reference>
<accession>A0A103E7G4</accession>
<dbReference type="SUPFAM" id="SSF54637">
    <property type="entry name" value="Thioesterase/thiol ester dehydrase-isomerase"/>
    <property type="match status" value="1"/>
</dbReference>
<dbReference type="Pfam" id="PF01575">
    <property type="entry name" value="MaoC_dehydratas"/>
    <property type="match status" value="1"/>
</dbReference>
<dbReference type="Gene3D" id="3.10.129.10">
    <property type="entry name" value="Hotdog Thioesterase"/>
    <property type="match status" value="1"/>
</dbReference>
<dbReference type="RefSeq" id="WP_059513229.1">
    <property type="nucleotide sequence ID" value="NZ_LOWA01000011.1"/>
</dbReference>
<gene>
    <name evidence="2" type="ORF">WS67_00740</name>
</gene>
<name>A0A103E7G4_9BURK</name>
<evidence type="ECO:0000313" key="3">
    <source>
        <dbReference type="Proteomes" id="UP000062788"/>
    </source>
</evidence>
<organism evidence="2 3">
    <name type="scientific">Burkholderia singularis</name>
    <dbReference type="NCBI Taxonomy" id="1503053"/>
    <lineage>
        <taxon>Bacteria</taxon>
        <taxon>Pseudomonadati</taxon>
        <taxon>Pseudomonadota</taxon>
        <taxon>Betaproteobacteria</taxon>
        <taxon>Burkholderiales</taxon>
        <taxon>Burkholderiaceae</taxon>
        <taxon>Burkholderia</taxon>
        <taxon>pseudomallei group</taxon>
    </lineage>
</organism>
<proteinExistence type="predicted"/>
<dbReference type="InterPro" id="IPR029069">
    <property type="entry name" value="HotDog_dom_sf"/>
</dbReference>
<dbReference type="Proteomes" id="UP000062788">
    <property type="component" value="Unassembled WGS sequence"/>
</dbReference>
<dbReference type="AlphaFoldDB" id="A0A103E7G4"/>
<dbReference type="EMBL" id="LOWA01000011">
    <property type="protein sequence ID" value="KVE29787.1"/>
    <property type="molecule type" value="Genomic_DNA"/>
</dbReference>
<dbReference type="PANTHER" id="PTHR42993:SF1">
    <property type="entry name" value="MAOC-LIKE DEHYDRATASE DOMAIN-CONTAINING PROTEIN"/>
    <property type="match status" value="1"/>
</dbReference>
<sequence>MTADVTQEEQAALPTIASAQALRDLVGAAPFVSDWCVVDQPRVNDFAEATDDRQWIHIDPERARRESPFGGPVAHGFLTLSLIPALMSRTIRFAERMSVNYGLNRVRFVRPVPVGSRVRARFGVKDTADGPQGSVRVTWSISVEIEHPEKPELACAMEFVTLHFF</sequence>
<protein>
    <submittedName>
        <fullName evidence="2">Dehydratase</fullName>
    </submittedName>
</protein>
<keyword evidence="3" id="KW-1185">Reference proteome</keyword>
<feature type="domain" description="MaoC-like" evidence="1">
    <location>
        <begin position="33"/>
        <end position="138"/>
    </location>
</feature>
<evidence type="ECO:0000259" key="1">
    <source>
        <dbReference type="Pfam" id="PF01575"/>
    </source>
</evidence>
<dbReference type="InterPro" id="IPR002539">
    <property type="entry name" value="MaoC-like_dom"/>
</dbReference>
<evidence type="ECO:0000313" key="2">
    <source>
        <dbReference type="EMBL" id="KVE29787.1"/>
    </source>
</evidence>
<dbReference type="PANTHER" id="PTHR42993">
    <property type="entry name" value="MAOC-LIKE DEHYDRATASE DOMAIN-CONTAINING PROTEIN"/>
    <property type="match status" value="1"/>
</dbReference>
<dbReference type="OrthoDB" id="9801735at2"/>
<dbReference type="InterPro" id="IPR039375">
    <property type="entry name" value="NodN-like"/>
</dbReference>